<dbReference type="AlphaFoldDB" id="A0A0F9HT73"/>
<sequence length="69" mass="7125">MDGLKKLLASKRAWAAIATLLICIAVEVFNVPEAEAEKIAQTAVTLGAALIGGITVSDLGMALKGTKKE</sequence>
<gene>
    <name evidence="2" type="ORF">LCGC14_1666550</name>
</gene>
<evidence type="ECO:0000313" key="2">
    <source>
        <dbReference type="EMBL" id="KKM18357.1"/>
    </source>
</evidence>
<feature type="transmembrane region" description="Helical" evidence="1">
    <location>
        <begin position="12"/>
        <end position="31"/>
    </location>
</feature>
<protein>
    <recommendedName>
        <fullName evidence="3">Holin</fullName>
    </recommendedName>
</protein>
<keyword evidence="1" id="KW-0472">Membrane</keyword>
<dbReference type="EMBL" id="LAZR01014241">
    <property type="protein sequence ID" value="KKM18357.1"/>
    <property type="molecule type" value="Genomic_DNA"/>
</dbReference>
<keyword evidence="1" id="KW-0812">Transmembrane</keyword>
<organism evidence="2">
    <name type="scientific">marine sediment metagenome</name>
    <dbReference type="NCBI Taxonomy" id="412755"/>
    <lineage>
        <taxon>unclassified sequences</taxon>
        <taxon>metagenomes</taxon>
        <taxon>ecological metagenomes</taxon>
    </lineage>
</organism>
<accession>A0A0F9HT73</accession>
<comment type="caution">
    <text evidence="2">The sequence shown here is derived from an EMBL/GenBank/DDBJ whole genome shotgun (WGS) entry which is preliminary data.</text>
</comment>
<feature type="transmembrane region" description="Helical" evidence="1">
    <location>
        <begin position="43"/>
        <end position="63"/>
    </location>
</feature>
<evidence type="ECO:0000256" key="1">
    <source>
        <dbReference type="SAM" id="Phobius"/>
    </source>
</evidence>
<keyword evidence="1" id="KW-1133">Transmembrane helix</keyword>
<evidence type="ECO:0008006" key="3">
    <source>
        <dbReference type="Google" id="ProtNLM"/>
    </source>
</evidence>
<reference evidence="2" key="1">
    <citation type="journal article" date="2015" name="Nature">
        <title>Complex archaea that bridge the gap between prokaryotes and eukaryotes.</title>
        <authorList>
            <person name="Spang A."/>
            <person name="Saw J.H."/>
            <person name="Jorgensen S.L."/>
            <person name="Zaremba-Niedzwiedzka K."/>
            <person name="Martijn J."/>
            <person name="Lind A.E."/>
            <person name="van Eijk R."/>
            <person name="Schleper C."/>
            <person name="Guy L."/>
            <person name="Ettema T.J."/>
        </authorList>
    </citation>
    <scope>NUCLEOTIDE SEQUENCE</scope>
</reference>
<name>A0A0F9HT73_9ZZZZ</name>
<proteinExistence type="predicted"/>